<feature type="signal peptide" evidence="1">
    <location>
        <begin position="1"/>
        <end position="25"/>
    </location>
</feature>
<evidence type="ECO:0000256" key="1">
    <source>
        <dbReference type="SAM" id="SignalP"/>
    </source>
</evidence>
<comment type="caution">
    <text evidence="2">The sequence shown here is derived from an EMBL/GenBank/DDBJ whole genome shotgun (WGS) entry which is preliminary data.</text>
</comment>
<accession>A0A2T0GVX9</accession>
<reference evidence="2 3" key="1">
    <citation type="submission" date="2018-03" db="EMBL/GenBank/DDBJ databases">
        <title>Actinopolyspora mortivallis from Sahara, screening for active biomolecules.</title>
        <authorList>
            <person name="Selama O."/>
            <person name="Wellington E.M.H."/>
            <person name="Hacene H."/>
        </authorList>
    </citation>
    <scope>NUCLEOTIDE SEQUENCE [LARGE SCALE GENOMIC DNA]</scope>
    <source>
        <strain evidence="2 3">M5A</strain>
    </source>
</reference>
<proteinExistence type="predicted"/>
<evidence type="ECO:0000313" key="2">
    <source>
        <dbReference type="EMBL" id="PRW63247.1"/>
    </source>
</evidence>
<evidence type="ECO:0000313" key="3">
    <source>
        <dbReference type="Proteomes" id="UP000239352"/>
    </source>
</evidence>
<protein>
    <recommendedName>
        <fullName evidence="4">Secreted protein</fullName>
    </recommendedName>
</protein>
<dbReference type="AlphaFoldDB" id="A0A2T0GVX9"/>
<organism evidence="2 3">
    <name type="scientific">Actinopolyspora mortivallis</name>
    <dbReference type="NCBI Taxonomy" id="33906"/>
    <lineage>
        <taxon>Bacteria</taxon>
        <taxon>Bacillati</taxon>
        <taxon>Actinomycetota</taxon>
        <taxon>Actinomycetes</taxon>
        <taxon>Actinopolysporales</taxon>
        <taxon>Actinopolysporaceae</taxon>
        <taxon>Actinopolyspora</taxon>
    </lineage>
</organism>
<evidence type="ECO:0008006" key="4">
    <source>
        <dbReference type="Google" id="ProtNLM"/>
    </source>
</evidence>
<dbReference type="Proteomes" id="UP000239352">
    <property type="component" value="Unassembled WGS sequence"/>
</dbReference>
<sequence length="107" mass="11299">MTLMEGFVMKRLGVVLSAVAMAAGAAVMGASAAAAPGIVQWSDGRDWHTIVNPDGCYDTPGGRKLKNNTSGPIVLYTDEQCFGMEVYTVKPGGLVPPPDVYFKSFEA</sequence>
<dbReference type="EMBL" id="PVSR01000017">
    <property type="protein sequence ID" value="PRW63247.1"/>
    <property type="molecule type" value="Genomic_DNA"/>
</dbReference>
<dbReference type="RefSeq" id="WP_106113898.1">
    <property type="nucleotide sequence ID" value="NZ_PVSR01000017.1"/>
</dbReference>
<dbReference type="InParanoid" id="A0A2T0GVX9"/>
<name>A0A2T0GVX9_ACTMO</name>
<feature type="chain" id="PRO_5039164643" description="Secreted protein" evidence="1">
    <location>
        <begin position="26"/>
        <end position="107"/>
    </location>
</feature>
<gene>
    <name evidence="2" type="ORF">CEP50_11225</name>
</gene>
<keyword evidence="3" id="KW-1185">Reference proteome</keyword>
<keyword evidence="1" id="KW-0732">Signal</keyword>